<feature type="compositionally biased region" description="Basic and acidic residues" evidence="1">
    <location>
        <begin position="352"/>
        <end position="368"/>
    </location>
</feature>
<feature type="compositionally biased region" description="Polar residues" evidence="1">
    <location>
        <begin position="699"/>
        <end position="722"/>
    </location>
</feature>
<feature type="compositionally biased region" description="Basic and acidic residues" evidence="1">
    <location>
        <begin position="334"/>
        <end position="344"/>
    </location>
</feature>
<feature type="region of interest" description="Disordered" evidence="1">
    <location>
        <begin position="932"/>
        <end position="954"/>
    </location>
</feature>
<feature type="region of interest" description="Disordered" evidence="1">
    <location>
        <begin position="297"/>
        <end position="368"/>
    </location>
</feature>
<evidence type="ECO:0000256" key="1">
    <source>
        <dbReference type="SAM" id="MobiDB-lite"/>
    </source>
</evidence>
<feature type="compositionally biased region" description="Low complexity" evidence="1">
    <location>
        <begin position="240"/>
        <end position="252"/>
    </location>
</feature>
<protein>
    <submittedName>
        <fullName evidence="3">Uncharacterized protein LOC111087295</fullName>
    </submittedName>
</protein>
<evidence type="ECO:0000313" key="2">
    <source>
        <dbReference type="Proteomes" id="UP000694941"/>
    </source>
</evidence>
<feature type="region of interest" description="Disordered" evidence="1">
    <location>
        <begin position="110"/>
        <end position="150"/>
    </location>
</feature>
<name>A0ABM1SZX7_LIMPO</name>
<feature type="region of interest" description="Disordered" evidence="1">
    <location>
        <begin position="668"/>
        <end position="738"/>
    </location>
</feature>
<sequence>MHYSPVVVMPTIVVAMTTKFRSTHLIPYSAREGEAKKGITEVLERKRSNGSLTSSSSKGSHQDEEELRAQQQTKIKKRPAPLPPSERKNCTIGLCDSTGWEERVNNSHSCLPVSHSRGSSGLEERVNNSHSCLPVSHSRGSSDSSGYHEASVFSELQENSYLSTTIEETDFSTPTKSLTSSSSKGSHQDEEELRAQQQTKIKKRPAPPPPSERKNCTIGLCDNTGWEERVNNSHSSLPVSHSRGSSDSSGYQASVFSELEENGYLSTTIEETDFSTPTKVSKNHNFNLTITSSTSNILAGSASEKKRKAPPPPPAGSKKSTSKTQVEPVRTSKAHLEATNESRARIGNNSDARFERQSEKPDEFRDIDPDWQLANGFATTKEYNSDITDQEEVRDHIRSSELEVVSTSDMATFLPHIDQKITNQQPLTHMATAFPVVEQDIILNASVWRDTFPGSPSSFGRDKYSDEDFHHLVEEKSSLSDAVVEPTRLLSVESELNDRGQCVQKTAPSTGENCQKSIPVNFKIGSYKKEKEDIYTINTEEGPVEELENQVRLKCTNPSELESSPLTSMLNLVSHLAVNRKDELSQKSMYYSDSEHLRKVQLTHDIKSKALNLKLSDQSHQFHAKYGLVKEELVLRKEQFAQNQSFMKNGENNTVICVPFVDQNSLRTKNSKNNVSKSLNVKYQDISKQKHQQDVSMVKTRQSSTTEGHQRSKSQVSANVTISSWQQRSQQDDSSKYKSHGMENLVQQYSKWELSATEINHAATSNTSATNVSNCSTKYSEEKPQIEFQINSPIYPSSTASKSFQTGKWKQNITGNQNNVLGYRESEREPKLTRVNITTDKSSVAHSYVRAPILKSFSENTVQNLLNESQKKIIDREQKEEFIKPNTEAEFNNIFIKHSHEEEESKNTRTALSSVKIKLLTNSEKEFNGLINGYHNTSKTPPTPSIQSSSTSEQYLTCKNKCKEEERI</sequence>
<gene>
    <name evidence="3" type="primary">LOC111087295</name>
</gene>
<feature type="compositionally biased region" description="Low complexity" evidence="1">
    <location>
        <begin position="49"/>
        <end position="59"/>
    </location>
</feature>
<feature type="compositionally biased region" description="Low complexity" evidence="1">
    <location>
        <begin position="671"/>
        <end position="682"/>
    </location>
</feature>
<proteinExistence type="predicted"/>
<dbReference type="RefSeq" id="XP_022249183.1">
    <property type="nucleotide sequence ID" value="XM_022393475.1"/>
</dbReference>
<feature type="compositionally biased region" description="Low complexity" evidence="1">
    <location>
        <begin position="136"/>
        <end position="145"/>
    </location>
</feature>
<dbReference type="GeneID" id="111087295"/>
<feature type="compositionally biased region" description="Low complexity" evidence="1">
    <location>
        <begin position="172"/>
        <end position="185"/>
    </location>
</feature>
<evidence type="ECO:0000313" key="3">
    <source>
        <dbReference type="RefSeq" id="XP_022249183.1"/>
    </source>
</evidence>
<dbReference type="Proteomes" id="UP000694941">
    <property type="component" value="Unplaced"/>
</dbReference>
<reference evidence="3" key="1">
    <citation type="submission" date="2025-08" db="UniProtKB">
        <authorList>
            <consortium name="RefSeq"/>
        </authorList>
    </citation>
    <scope>IDENTIFICATION</scope>
    <source>
        <tissue evidence="3">Muscle</tissue>
    </source>
</reference>
<feature type="region of interest" description="Disordered" evidence="1">
    <location>
        <begin position="43"/>
        <end position="89"/>
    </location>
</feature>
<keyword evidence="2" id="KW-1185">Reference proteome</keyword>
<feature type="compositionally biased region" description="Low complexity" evidence="1">
    <location>
        <begin position="937"/>
        <end position="952"/>
    </location>
</feature>
<feature type="region of interest" description="Disordered" evidence="1">
    <location>
        <begin position="167"/>
        <end position="252"/>
    </location>
</feature>
<accession>A0ABM1SZX7</accession>
<organism evidence="2 3">
    <name type="scientific">Limulus polyphemus</name>
    <name type="common">Atlantic horseshoe crab</name>
    <dbReference type="NCBI Taxonomy" id="6850"/>
    <lineage>
        <taxon>Eukaryota</taxon>
        <taxon>Metazoa</taxon>
        <taxon>Ecdysozoa</taxon>
        <taxon>Arthropoda</taxon>
        <taxon>Chelicerata</taxon>
        <taxon>Merostomata</taxon>
        <taxon>Xiphosura</taxon>
        <taxon>Limulidae</taxon>
        <taxon>Limulus</taxon>
    </lineage>
</organism>